<feature type="region of interest" description="Disordered" evidence="1">
    <location>
        <begin position="37"/>
        <end position="103"/>
    </location>
</feature>
<dbReference type="EMBL" id="JADDUC010000023">
    <property type="protein sequence ID" value="KAG0124933.1"/>
    <property type="molecule type" value="Genomic_DNA"/>
</dbReference>
<keyword evidence="4" id="KW-1185">Reference proteome</keyword>
<gene>
    <name evidence="3" type="ORF">IHE44_0003244</name>
    <name evidence="2" type="ORF">IHE44_005839</name>
</gene>
<reference evidence="2" key="1">
    <citation type="submission" date="2020-10" db="EMBL/GenBank/DDBJ databases">
        <title>Feather gene expression reveals the developmental basis of iridescence in African starlings.</title>
        <authorList>
            <person name="Rubenstein D.R."/>
        </authorList>
    </citation>
    <scope>NUCLEOTIDE SEQUENCE</scope>
    <source>
        <strain evidence="2">SS15</strain>
        <tissue evidence="2">Liver</tissue>
    </source>
</reference>
<reference evidence="3" key="3">
    <citation type="submission" date="2022-01" db="EMBL/GenBank/DDBJ databases">
        <authorList>
            <person name="Rubenstein D.R."/>
        </authorList>
    </citation>
    <scope>NUCLEOTIDE SEQUENCE</scope>
    <source>
        <strain evidence="3">SS15</strain>
        <tissue evidence="3">Liver</tissue>
    </source>
</reference>
<dbReference type="AlphaFoldDB" id="A0A835NZ22"/>
<dbReference type="EMBL" id="JADDUC020000014">
    <property type="protein sequence ID" value="KAI1234860.1"/>
    <property type="molecule type" value="Genomic_DNA"/>
</dbReference>
<reference evidence="3 4" key="2">
    <citation type="journal article" date="2021" name="J. Hered.">
        <title>Feather Gene Expression Elucidates the Developmental Basis of Plumage Iridescence in African Starlings.</title>
        <authorList>
            <person name="Rubenstein D.R."/>
            <person name="Corvelo A."/>
            <person name="MacManes M.D."/>
            <person name="Maia R."/>
            <person name="Narzisi G."/>
            <person name="Rousaki A."/>
            <person name="Vandenabeele P."/>
            <person name="Shawkey M.D."/>
            <person name="Solomon J."/>
        </authorList>
    </citation>
    <scope>NUCLEOTIDE SEQUENCE [LARGE SCALE GENOMIC DNA]</scope>
    <source>
        <strain evidence="3">SS15</strain>
    </source>
</reference>
<feature type="compositionally biased region" description="Polar residues" evidence="1">
    <location>
        <begin position="76"/>
        <end position="103"/>
    </location>
</feature>
<organism evidence="2">
    <name type="scientific">Lamprotornis superbus</name>
    <dbReference type="NCBI Taxonomy" id="245042"/>
    <lineage>
        <taxon>Eukaryota</taxon>
        <taxon>Metazoa</taxon>
        <taxon>Chordata</taxon>
        <taxon>Craniata</taxon>
        <taxon>Vertebrata</taxon>
        <taxon>Euteleostomi</taxon>
        <taxon>Archelosauria</taxon>
        <taxon>Archosauria</taxon>
        <taxon>Dinosauria</taxon>
        <taxon>Saurischia</taxon>
        <taxon>Theropoda</taxon>
        <taxon>Coelurosauria</taxon>
        <taxon>Aves</taxon>
        <taxon>Neognathae</taxon>
        <taxon>Neoaves</taxon>
        <taxon>Telluraves</taxon>
        <taxon>Australaves</taxon>
        <taxon>Passeriformes</taxon>
        <taxon>Sturnidae</taxon>
        <taxon>Lamprotornis</taxon>
    </lineage>
</organism>
<protein>
    <submittedName>
        <fullName evidence="2">Uncharacterized protein</fullName>
    </submittedName>
</protein>
<name>A0A835NZ22_9PASS</name>
<sequence>MLSNMVCKELWSLLGPLDGNIGKDSNCPSPLCPCGPRRAQPSPRDPPHALLASPHLMPHPAESSSTKERRPCCSTDCSDTLSPPMGATTSSNTWDNAGKTESSALGRRAQLGARQGCLMALEQNSAVDAAPSEKEALQKEHPLGSGHCMEILVLLEILEQDKQDTGSPPSLLTFLENTKGFFV</sequence>
<dbReference type="Proteomes" id="UP000618051">
    <property type="component" value="Unassembled WGS sequence"/>
</dbReference>
<evidence type="ECO:0000256" key="1">
    <source>
        <dbReference type="SAM" id="MobiDB-lite"/>
    </source>
</evidence>
<proteinExistence type="predicted"/>
<evidence type="ECO:0000313" key="4">
    <source>
        <dbReference type="Proteomes" id="UP000618051"/>
    </source>
</evidence>
<evidence type="ECO:0000313" key="3">
    <source>
        <dbReference type="EMBL" id="KAI1234860.1"/>
    </source>
</evidence>
<evidence type="ECO:0000313" key="2">
    <source>
        <dbReference type="EMBL" id="KAG0124933.1"/>
    </source>
</evidence>
<comment type="caution">
    <text evidence="2">The sequence shown here is derived from an EMBL/GenBank/DDBJ whole genome shotgun (WGS) entry which is preliminary data.</text>
</comment>
<accession>A0A835NZ22</accession>